<feature type="domain" description="Mce/MlaD" evidence="2">
    <location>
        <begin position="39"/>
        <end position="110"/>
    </location>
</feature>
<dbReference type="EMBL" id="CP147846">
    <property type="protein sequence ID" value="WXG67490.1"/>
    <property type="molecule type" value="Genomic_DNA"/>
</dbReference>
<dbReference type="InterPro" id="IPR052336">
    <property type="entry name" value="MlaD_Phospholipid_Transporter"/>
</dbReference>
<dbReference type="InterPro" id="IPR003399">
    <property type="entry name" value="Mce/MlaD"/>
</dbReference>
<dbReference type="PANTHER" id="PTHR33371:SF16">
    <property type="entry name" value="MCE-FAMILY PROTEIN MCE3F"/>
    <property type="match status" value="1"/>
</dbReference>
<dbReference type="InterPro" id="IPR005693">
    <property type="entry name" value="Mce"/>
</dbReference>
<accession>A0ABZ2PGW1</accession>
<feature type="domain" description="Mammalian cell entry C-terminal" evidence="3">
    <location>
        <begin position="118"/>
        <end position="306"/>
    </location>
</feature>
<organism evidence="4 5">
    <name type="scientific">Rhodococcus sovatensis</name>
    <dbReference type="NCBI Taxonomy" id="1805840"/>
    <lineage>
        <taxon>Bacteria</taxon>
        <taxon>Bacillati</taxon>
        <taxon>Actinomycetota</taxon>
        <taxon>Actinomycetes</taxon>
        <taxon>Mycobacteriales</taxon>
        <taxon>Nocardiaceae</taxon>
        <taxon>Rhodococcus</taxon>
    </lineage>
</organism>
<keyword evidence="5" id="KW-1185">Reference proteome</keyword>
<name>A0ABZ2PGW1_9NOCA</name>
<sequence>MSRGVRIQLVLFVVTAVLAVVVGSNYALGSQYLRGSIDLEAPMTDAMNLGVGAGVTYRGVAVGTITDISVAPHGANAHLALDPGTSIPVGSTAKVTTSSALGIMSLDIMPSTADGPFLSDGDTLDVPPELHPLQLDELLTQMAALADSIDPASITTLSETAGTALAGTGTALNQLLDDVDTLSLLLESHAPALANIVDSSLPMLDAAAAQADGVTGAAAAAREVTQQLLAQEPSLIYLVDRSPDALERTSRLLDDTRGTVGALMTNLVTVTDVLGDRTPALSAFLSTTPETLEKLTSIVHGDRGDFTLVATQGPVCWYDSERRTVGDESPRSPDLSLYCPPGEDLAQRGSANAPRPNDLGLSGATSPGNVTGPPIVDDPLLIPTGVEALDYWKKLLEGVQK</sequence>
<feature type="region of interest" description="Disordered" evidence="1">
    <location>
        <begin position="323"/>
        <end position="379"/>
    </location>
</feature>
<evidence type="ECO:0000313" key="5">
    <source>
        <dbReference type="Proteomes" id="UP001432000"/>
    </source>
</evidence>
<dbReference type="NCBIfam" id="TIGR00996">
    <property type="entry name" value="Mtu_fam_mce"/>
    <property type="match status" value="1"/>
</dbReference>
<dbReference type="Pfam" id="PF02470">
    <property type="entry name" value="MlaD"/>
    <property type="match status" value="1"/>
</dbReference>
<dbReference type="RefSeq" id="WP_338887076.1">
    <property type="nucleotide sequence ID" value="NZ_CP147846.1"/>
</dbReference>
<evidence type="ECO:0000259" key="3">
    <source>
        <dbReference type="Pfam" id="PF11887"/>
    </source>
</evidence>
<dbReference type="PANTHER" id="PTHR33371">
    <property type="entry name" value="INTERMEMBRANE PHOSPHOLIPID TRANSPORT SYSTEM BINDING PROTEIN MLAD-RELATED"/>
    <property type="match status" value="1"/>
</dbReference>
<dbReference type="InterPro" id="IPR024516">
    <property type="entry name" value="Mce_C"/>
</dbReference>
<protein>
    <submittedName>
        <fullName evidence="4">MCE family protein</fullName>
    </submittedName>
</protein>
<proteinExistence type="predicted"/>
<evidence type="ECO:0000313" key="4">
    <source>
        <dbReference type="EMBL" id="WXG67490.1"/>
    </source>
</evidence>
<evidence type="ECO:0000259" key="2">
    <source>
        <dbReference type="Pfam" id="PF02470"/>
    </source>
</evidence>
<gene>
    <name evidence="4" type="ORF">WDS16_19900</name>
</gene>
<dbReference type="Proteomes" id="UP001432000">
    <property type="component" value="Chromosome"/>
</dbReference>
<dbReference type="Pfam" id="PF11887">
    <property type="entry name" value="Mce4_CUP1"/>
    <property type="match status" value="1"/>
</dbReference>
<evidence type="ECO:0000256" key="1">
    <source>
        <dbReference type="SAM" id="MobiDB-lite"/>
    </source>
</evidence>
<reference evidence="4 5" key="1">
    <citation type="submission" date="2024-03" db="EMBL/GenBank/DDBJ databases">
        <title>Natural products discovery in diverse microorganisms through a two-stage MS feature dereplication strategy.</title>
        <authorList>
            <person name="Zhang R."/>
        </authorList>
    </citation>
    <scope>NUCLEOTIDE SEQUENCE [LARGE SCALE GENOMIC DNA]</scope>
    <source>
        <strain evidence="4 5">18930</strain>
    </source>
</reference>